<evidence type="ECO:0000313" key="1">
    <source>
        <dbReference type="EMBL" id="QTR51822.1"/>
    </source>
</evidence>
<dbReference type="Proteomes" id="UP000672027">
    <property type="component" value="Chromosome"/>
</dbReference>
<accession>A0ABX7X9B1</accession>
<keyword evidence="2" id="KW-1185">Reference proteome</keyword>
<dbReference type="EMBL" id="CP072800">
    <property type="protein sequence ID" value="QTR51822.1"/>
    <property type="molecule type" value="Genomic_DNA"/>
</dbReference>
<reference evidence="1 2" key="1">
    <citation type="submission" date="2021-04" db="EMBL/GenBank/DDBJ databases">
        <title>Genomics, taxonomy and metabolism of representatives of sulfur bacteria of the genus Thiothrix: Thiothrix fructosivorans QT, Thiothrix unzii A1T and three new species, Thiothrix subterranea sp. nov., Thiothrix litoralis sp. nov. and 'Candidatus Thiothrix anitrata' sp. nov.</title>
        <authorList>
            <person name="Ravin N.V."/>
            <person name="Smolyakov D."/>
            <person name="Rudenko T.S."/>
            <person name="Mardanov A.V."/>
            <person name="Beletsky A.V."/>
            <person name="Markov N.D."/>
            <person name="Fomenkov A.I."/>
            <person name="Roberts R.J."/>
            <person name="Karnachuk O.V."/>
            <person name="Novikov A."/>
            <person name="Grabovich M.Y."/>
        </authorList>
    </citation>
    <scope>NUCLEOTIDE SEQUENCE [LARGE SCALE GENOMIC DNA]</scope>
    <source>
        <strain evidence="1 2">A52</strain>
    </source>
</reference>
<gene>
    <name evidence="1" type="ORF">J8380_11935</name>
</gene>
<sequence length="107" mass="12395">MLIFNITIFTLGLATALQNKIMDIDTAERFLFTPYTMKLLTKHSVNPKLIGLIHSGTELEDTERMFPAKLDEHYIEIIQEALKLLRQAPPLIHESHGRTDWCDKLFE</sequence>
<protein>
    <submittedName>
        <fullName evidence="1">DUF3969 family protein</fullName>
    </submittedName>
</protein>
<dbReference type="Pfam" id="PF13108">
    <property type="entry name" value="DUF3969"/>
    <property type="match status" value="1"/>
</dbReference>
<dbReference type="RefSeq" id="WP_210230699.1">
    <property type="nucleotide sequence ID" value="NZ_CP072800.1"/>
</dbReference>
<dbReference type="InterPro" id="IPR025083">
    <property type="entry name" value="DUF3969"/>
</dbReference>
<proteinExistence type="predicted"/>
<evidence type="ECO:0000313" key="2">
    <source>
        <dbReference type="Proteomes" id="UP000672027"/>
    </source>
</evidence>
<name>A0ABX7X9B1_9GAMM</name>
<organism evidence="1 2">
    <name type="scientific">Candidatus Thiothrix anitrata</name>
    <dbReference type="NCBI Taxonomy" id="2823902"/>
    <lineage>
        <taxon>Bacteria</taxon>
        <taxon>Pseudomonadati</taxon>
        <taxon>Pseudomonadota</taxon>
        <taxon>Gammaproteobacteria</taxon>
        <taxon>Thiotrichales</taxon>
        <taxon>Thiotrichaceae</taxon>
        <taxon>Thiothrix</taxon>
    </lineage>
</organism>